<protein>
    <submittedName>
        <fullName evidence="1">Uncharacterized protein</fullName>
    </submittedName>
</protein>
<dbReference type="EMBL" id="VOIH02000004">
    <property type="protein sequence ID" value="KAF3449723.1"/>
    <property type="molecule type" value="Genomic_DNA"/>
</dbReference>
<dbReference type="Proteomes" id="UP000796880">
    <property type="component" value="Unassembled WGS sequence"/>
</dbReference>
<sequence length="155" mass="17581">MEAGFTLTHTVSSSDHTCKDFLENGDAYARDRLSQDPTLSSDIVGRVQRDWGVRGANSEELKLKKLEVAKFLSGFTTVYLYRISGHGLWIDGVGLFGGLLDYQMYRWYLDRHRDDRRRGSSAAHLEHIGVEIPYAGGVVGEDLKEEDLKEEEDLR</sequence>
<proteinExistence type="predicted"/>
<keyword evidence="2" id="KW-1185">Reference proteome</keyword>
<organism evidence="1 2">
    <name type="scientific">Rhamnella rubrinervis</name>
    <dbReference type="NCBI Taxonomy" id="2594499"/>
    <lineage>
        <taxon>Eukaryota</taxon>
        <taxon>Viridiplantae</taxon>
        <taxon>Streptophyta</taxon>
        <taxon>Embryophyta</taxon>
        <taxon>Tracheophyta</taxon>
        <taxon>Spermatophyta</taxon>
        <taxon>Magnoliopsida</taxon>
        <taxon>eudicotyledons</taxon>
        <taxon>Gunneridae</taxon>
        <taxon>Pentapetalae</taxon>
        <taxon>rosids</taxon>
        <taxon>fabids</taxon>
        <taxon>Rosales</taxon>
        <taxon>Rhamnaceae</taxon>
        <taxon>rhamnoid group</taxon>
        <taxon>Rhamneae</taxon>
        <taxon>Rhamnella</taxon>
    </lineage>
</organism>
<accession>A0A8K0ML58</accession>
<reference evidence="1" key="1">
    <citation type="submission" date="2020-03" db="EMBL/GenBank/DDBJ databases">
        <title>A high-quality chromosome-level genome assembly of a woody plant with both climbing and erect habits, Rhamnella rubrinervis.</title>
        <authorList>
            <person name="Lu Z."/>
            <person name="Yang Y."/>
            <person name="Zhu X."/>
            <person name="Sun Y."/>
        </authorList>
    </citation>
    <scope>NUCLEOTIDE SEQUENCE</scope>
    <source>
        <strain evidence="1">BYM</strain>
        <tissue evidence="1">Leaf</tissue>
    </source>
</reference>
<evidence type="ECO:0000313" key="1">
    <source>
        <dbReference type="EMBL" id="KAF3449723.1"/>
    </source>
</evidence>
<gene>
    <name evidence="1" type="ORF">FNV43_RR10454</name>
</gene>
<name>A0A8K0ML58_9ROSA</name>
<comment type="caution">
    <text evidence="1">The sequence shown here is derived from an EMBL/GenBank/DDBJ whole genome shotgun (WGS) entry which is preliminary data.</text>
</comment>
<evidence type="ECO:0000313" key="2">
    <source>
        <dbReference type="Proteomes" id="UP000796880"/>
    </source>
</evidence>
<dbReference type="AlphaFoldDB" id="A0A8K0ML58"/>